<evidence type="ECO:0000313" key="2">
    <source>
        <dbReference type="Proteomes" id="UP001249851"/>
    </source>
</evidence>
<keyword evidence="2" id="KW-1185">Reference proteome</keyword>
<dbReference type="EMBL" id="JARQWQ010000087">
    <property type="protein sequence ID" value="KAK2552391.1"/>
    <property type="molecule type" value="Genomic_DNA"/>
</dbReference>
<comment type="caution">
    <text evidence="1">The sequence shown here is derived from an EMBL/GenBank/DDBJ whole genome shotgun (WGS) entry which is preliminary data.</text>
</comment>
<reference evidence="1" key="1">
    <citation type="journal article" date="2023" name="G3 (Bethesda)">
        <title>Whole genome assembly and annotation of the endangered Caribbean coral Acropora cervicornis.</title>
        <authorList>
            <person name="Selwyn J.D."/>
            <person name="Vollmer S.V."/>
        </authorList>
    </citation>
    <scope>NUCLEOTIDE SEQUENCE</scope>
    <source>
        <strain evidence="1">K2</strain>
    </source>
</reference>
<name>A0AAD9UWC7_ACRCE</name>
<organism evidence="1 2">
    <name type="scientific">Acropora cervicornis</name>
    <name type="common">Staghorn coral</name>
    <dbReference type="NCBI Taxonomy" id="6130"/>
    <lineage>
        <taxon>Eukaryota</taxon>
        <taxon>Metazoa</taxon>
        <taxon>Cnidaria</taxon>
        <taxon>Anthozoa</taxon>
        <taxon>Hexacorallia</taxon>
        <taxon>Scleractinia</taxon>
        <taxon>Astrocoeniina</taxon>
        <taxon>Acroporidae</taxon>
        <taxon>Acropora</taxon>
    </lineage>
</organism>
<gene>
    <name evidence="1" type="ORF">P5673_026471</name>
</gene>
<protein>
    <submittedName>
        <fullName evidence="1">Uncharacterized protein</fullName>
    </submittedName>
</protein>
<reference evidence="1" key="2">
    <citation type="journal article" date="2023" name="Science">
        <title>Genomic signatures of disease resistance in endangered staghorn corals.</title>
        <authorList>
            <person name="Vollmer S.V."/>
            <person name="Selwyn J.D."/>
            <person name="Despard B.A."/>
            <person name="Roesel C.L."/>
        </authorList>
    </citation>
    <scope>NUCLEOTIDE SEQUENCE</scope>
    <source>
        <strain evidence="1">K2</strain>
    </source>
</reference>
<sequence>MPLHYVFSGYQVNYSGTLPNFPPANITIRHILLLWTGDHPAQCEMRKTKGAGARKGCQRCHICSTWLSEHKQNYYPNFRKQYGYPYQKRLLKEELPVMKALEEEERPTYFQRISTENGLLGLSVLHRPYPCRNDFLTPANFQCIYSYRAGKQYNCYFLSLLSASCLLASFSTGLYDVTIRVTQLSRFSFRHSPPI</sequence>
<accession>A0AAD9UWC7</accession>
<evidence type="ECO:0000313" key="1">
    <source>
        <dbReference type="EMBL" id="KAK2552391.1"/>
    </source>
</evidence>
<dbReference type="AlphaFoldDB" id="A0AAD9UWC7"/>
<proteinExistence type="predicted"/>
<dbReference type="Proteomes" id="UP001249851">
    <property type="component" value="Unassembled WGS sequence"/>
</dbReference>